<feature type="domain" description="Metallo-carboxypeptidase C-terminal" evidence="3">
    <location>
        <begin position="352"/>
        <end position="412"/>
    </location>
</feature>
<keyword evidence="1" id="KW-0472">Membrane</keyword>
<dbReference type="CDD" id="cd06243">
    <property type="entry name" value="M14_CP_Csd4-like"/>
    <property type="match status" value="1"/>
</dbReference>
<dbReference type="PANTHER" id="PTHR37326:SF1">
    <property type="entry name" value="BLL3975 PROTEIN"/>
    <property type="match status" value="1"/>
</dbReference>
<dbReference type="InterPro" id="IPR031489">
    <property type="entry name" value="Peptidase_M99"/>
</dbReference>
<keyword evidence="1" id="KW-1133">Transmembrane helix</keyword>
<dbReference type="SUPFAM" id="SSF53187">
    <property type="entry name" value="Zn-dependent exopeptidases"/>
    <property type="match status" value="1"/>
</dbReference>
<feature type="transmembrane region" description="Helical" evidence="1">
    <location>
        <begin position="7"/>
        <end position="31"/>
    </location>
</feature>
<evidence type="ECO:0008006" key="6">
    <source>
        <dbReference type="Google" id="ProtNLM"/>
    </source>
</evidence>
<sequence length="414" mass="46397">MANHRRGLIFTLTALTFGFLAGFVLLLSPYAPFIPKTTVEKFFPGTDQEVRVYHLSGYQKSPTLLIFGGIQGDETAGYLTADRYLDLKMKKGTLIIVPRLNLPAIMAGTRGGLTPDMNRLFHLSEAMEQSPDTKVVNLAKSLIRKADYVLNLHQGSGFYSPVWISNQRNPLRWGQSNIIDAPTFSLPSGEKLELEKFAENVAKLTNTRINAPPYHFKVNNTETASEDSLHKEQRQSLTFYALTGEHKMALGLEATKNCSVPEAVSFLTRAINSVIQEAGIVPESLPDEDIAVISAELAEDENLQGLNSPSEMEYLEVEINGRSHRYKNSETIFLRRNAKIEFIRVFPEPPGEEVKVNLKGFVGSKDYNDGQDLGYVISVKDLMPRWATDKARKTYPIEITRQEKPLGKLFLKVE</sequence>
<dbReference type="Pfam" id="PF17033">
    <property type="entry name" value="Peptidase_M99"/>
    <property type="match status" value="1"/>
</dbReference>
<dbReference type="AlphaFoldDB" id="A0A2G9Y8Q3"/>
<organism evidence="4 5">
    <name type="scientific">bacterium (Candidatus Ratteibacteria) CG23_combo_of_CG06-09_8_20_14_all_48_7</name>
    <dbReference type="NCBI Taxonomy" id="2014292"/>
    <lineage>
        <taxon>Bacteria</taxon>
        <taxon>Candidatus Ratteibacteria</taxon>
    </lineage>
</organism>
<keyword evidence="1" id="KW-0812">Transmembrane</keyword>
<dbReference type="EMBL" id="PCRF01000268">
    <property type="protein sequence ID" value="PIP15584.1"/>
    <property type="molecule type" value="Genomic_DNA"/>
</dbReference>
<proteinExistence type="predicted"/>
<dbReference type="InterPro" id="IPR033397">
    <property type="entry name" value="Metallo_peptidase_C"/>
</dbReference>
<dbReference type="Gene3D" id="3.40.630.10">
    <property type="entry name" value="Zn peptidases"/>
    <property type="match status" value="1"/>
</dbReference>
<dbReference type="InterPro" id="IPR053138">
    <property type="entry name" value="N-alpha-Ac-DABA_deacetylase"/>
</dbReference>
<reference evidence="4 5" key="1">
    <citation type="submission" date="2017-09" db="EMBL/GenBank/DDBJ databases">
        <title>Depth-based differentiation of microbial function through sediment-hosted aquifers and enrichment of novel symbionts in the deep terrestrial subsurface.</title>
        <authorList>
            <person name="Probst A.J."/>
            <person name="Ladd B."/>
            <person name="Jarett J.K."/>
            <person name="Geller-Mcgrath D.E."/>
            <person name="Sieber C.M."/>
            <person name="Emerson J.B."/>
            <person name="Anantharaman K."/>
            <person name="Thomas B.C."/>
            <person name="Malmstrom R."/>
            <person name="Stieglmeier M."/>
            <person name="Klingl A."/>
            <person name="Woyke T."/>
            <person name="Ryan C.M."/>
            <person name="Banfield J.F."/>
        </authorList>
    </citation>
    <scope>NUCLEOTIDE SEQUENCE [LARGE SCALE GENOMIC DNA]</scope>
    <source>
        <strain evidence="4">CG23_combo_of_CG06-09_8_20_14_all_48_7</strain>
    </source>
</reference>
<evidence type="ECO:0000313" key="5">
    <source>
        <dbReference type="Proteomes" id="UP000230392"/>
    </source>
</evidence>
<evidence type="ECO:0000256" key="1">
    <source>
        <dbReference type="SAM" id="Phobius"/>
    </source>
</evidence>
<protein>
    <recommendedName>
        <fullName evidence="6">D,L-carboxypeptidase peptidase domain-containing protein</fullName>
    </recommendedName>
</protein>
<evidence type="ECO:0000259" key="2">
    <source>
        <dbReference type="Pfam" id="PF17033"/>
    </source>
</evidence>
<evidence type="ECO:0000313" key="4">
    <source>
        <dbReference type="EMBL" id="PIP15584.1"/>
    </source>
</evidence>
<accession>A0A2G9Y8Q3</accession>
<dbReference type="Proteomes" id="UP000230392">
    <property type="component" value="Unassembled WGS sequence"/>
</dbReference>
<feature type="domain" description="D,L-carboxypeptidase peptidase" evidence="2">
    <location>
        <begin position="58"/>
        <end position="280"/>
    </location>
</feature>
<name>A0A2G9Y8Q3_9BACT</name>
<gene>
    <name evidence="4" type="ORF">COX46_05480</name>
</gene>
<dbReference type="PANTHER" id="PTHR37326">
    <property type="entry name" value="BLL3975 PROTEIN"/>
    <property type="match status" value="1"/>
</dbReference>
<dbReference type="Pfam" id="PF17129">
    <property type="entry name" value="Peptidase_M99_C"/>
    <property type="match status" value="1"/>
</dbReference>
<evidence type="ECO:0000259" key="3">
    <source>
        <dbReference type="Pfam" id="PF17129"/>
    </source>
</evidence>
<comment type="caution">
    <text evidence="4">The sequence shown here is derived from an EMBL/GenBank/DDBJ whole genome shotgun (WGS) entry which is preliminary data.</text>
</comment>